<dbReference type="AlphaFoldDB" id="A0A4S8R0H8"/>
<keyword evidence="3" id="KW-0677">Repeat</keyword>
<evidence type="ECO:0000256" key="2">
    <source>
        <dbReference type="ARBA" id="ARBA00022723"/>
    </source>
</evidence>
<dbReference type="GO" id="GO:0000981">
    <property type="term" value="F:DNA-binding transcription factor activity, RNA polymerase II-specific"/>
    <property type="evidence" value="ECO:0007669"/>
    <property type="project" value="InterPro"/>
</dbReference>
<dbReference type="InterPro" id="IPR051059">
    <property type="entry name" value="VerF-like"/>
</dbReference>
<name>A0A4S8R0H8_9HELO</name>
<keyword evidence="2" id="KW-0479">Metal-binding</keyword>
<keyword evidence="10" id="KW-1185">Reference proteome</keyword>
<dbReference type="OrthoDB" id="654211at2759"/>
<feature type="compositionally biased region" description="Basic and acidic residues" evidence="7">
    <location>
        <begin position="1"/>
        <end position="17"/>
    </location>
</feature>
<protein>
    <recommendedName>
        <fullName evidence="8">Xylanolytic transcriptional activator regulatory domain-containing protein</fullName>
    </recommendedName>
</protein>
<comment type="subcellular location">
    <subcellularLocation>
        <location evidence="1">Nucleus</location>
    </subcellularLocation>
</comment>
<keyword evidence="6" id="KW-0539">Nucleus</keyword>
<evidence type="ECO:0000256" key="4">
    <source>
        <dbReference type="ARBA" id="ARBA00022771"/>
    </source>
</evidence>
<dbReference type="GO" id="GO:0000978">
    <property type="term" value="F:RNA polymerase II cis-regulatory region sequence-specific DNA binding"/>
    <property type="evidence" value="ECO:0007669"/>
    <property type="project" value="InterPro"/>
</dbReference>
<dbReference type="EMBL" id="PQXL01000307">
    <property type="protein sequence ID" value="THV47489.1"/>
    <property type="molecule type" value="Genomic_DNA"/>
</dbReference>
<dbReference type="Pfam" id="PF04082">
    <property type="entry name" value="Fungal_trans"/>
    <property type="match status" value="1"/>
</dbReference>
<sequence>MWKQGDALEPKGTHDSLDDSITGQPKWQSFHSQEIRTRLAICSFFIDSCFAIMFNSYPLLTLGELSIEFPCRNDIFEAETAAEYEHLTMFDSPELRWKTPSQLIKDLLQDTWTGSSLEHVTAMHLMVTICALQSLVMTLRCSLVLEATGAAILRAADRWEDLWRTVTEGSKTRTMTGQGFVEHSDELCWLVRTLVQQGQLKVPDCRYTHILPTDNIKDFHDFLCRYKIT</sequence>
<evidence type="ECO:0000313" key="9">
    <source>
        <dbReference type="EMBL" id="THV47489.1"/>
    </source>
</evidence>
<evidence type="ECO:0000256" key="5">
    <source>
        <dbReference type="ARBA" id="ARBA00022833"/>
    </source>
</evidence>
<evidence type="ECO:0000259" key="8">
    <source>
        <dbReference type="Pfam" id="PF04082"/>
    </source>
</evidence>
<dbReference type="InterPro" id="IPR007219">
    <property type="entry name" value="XnlR_reg_dom"/>
</dbReference>
<gene>
    <name evidence="9" type="ORF">BGAL_0307g00130</name>
</gene>
<evidence type="ECO:0000256" key="3">
    <source>
        <dbReference type="ARBA" id="ARBA00022737"/>
    </source>
</evidence>
<evidence type="ECO:0000256" key="6">
    <source>
        <dbReference type="ARBA" id="ARBA00023242"/>
    </source>
</evidence>
<accession>A0A4S8R0H8</accession>
<comment type="caution">
    <text evidence="9">The sequence shown here is derived from an EMBL/GenBank/DDBJ whole genome shotgun (WGS) entry which is preliminary data.</text>
</comment>
<dbReference type="GO" id="GO:0006351">
    <property type="term" value="P:DNA-templated transcription"/>
    <property type="evidence" value="ECO:0007669"/>
    <property type="project" value="InterPro"/>
</dbReference>
<dbReference type="Proteomes" id="UP000308671">
    <property type="component" value="Unassembled WGS sequence"/>
</dbReference>
<evidence type="ECO:0000313" key="10">
    <source>
        <dbReference type="Proteomes" id="UP000308671"/>
    </source>
</evidence>
<proteinExistence type="predicted"/>
<organism evidence="9 10">
    <name type="scientific">Botrytis galanthina</name>
    <dbReference type="NCBI Taxonomy" id="278940"/>
    <lineage>
        <taxon>Eukaryota</taxon>
        <taxon>Fungi</taxon>
        <taxon>Dikarya</taxon>
        <taxon>Ascomycota</taxon>
        <taxon>Pezizomycotina</taxon>
        <taxon>Leotiomycetes</taxon>
        <taxon>Helotiales</taxon>
        <taxon>Sclerotiniaceae</taxon>
        <taxon>Botrytis</taxon>
    </lineage>
</organism>
<dbReference type="PANTHER" id="PTHR40626">
    <property type="entry name" value="MIP31509P"/>
    <property type="match status" value="1"/>
</dbReference>
<keyword evidence="4" id="KW-0863">Zinc-finger</keyword>
<dbReference type="GO" id="GO:0008270">
    <property type="term" value="F:zinc ion binding"/>
    <property type="evidence" value="ECO:0007669"/>
    <property type="project" value="UniProtKB-KW"/>
</dbReference>
<evidence type="ECO:0000256" key="1">
    <source>
        <dbReference type="ARBA" id="ARBA00004123"/>
    </source>
</evidence>
<dbReference type="GO" id="GO:0000785">
    <property type="term" value="C:chromatin"/>
    <property type="evidence" value="ECO:0007669"/>
    <property type="project" value="TreeGrafter"/>
</dbReference>
<evidence type="ECO:0000256" key="7">
    <source>
        <dbReference type="SAM" id="MobiDB-lite"/>
    </source>
</evidence>
<feature type="region of interest" description="Disordered" evidence="7">
    <location>
        <begin position="1"/>
        <end position="23"/>
    </location>
</feature>
<dbReference type="GO" id="GO:0005634">
    <property type="term" value="C:nucleus"/>
    <property type="evidence" value="ECO:0007669"/>
    <property type="project" value="UniProtKB-SubCell"/>
</dbReference>
<keyword evidence="5" id="KW-0862">Zinc</keyword>
<feature type="domain" description="Xylanolytic transcriptional activator regulatory" evidence="8">
    <location>
        <begin position="20"/>
        <end position="88"/>
    </location>
</feature>
<dbReference type="PANTHER" id="PTHR40626:SF1">
    <property type="entry name" value="TRANSCRIPTION FACTOR WITH C2H2 AND ZN(2)-CYS(6) DNA BINDING DOMAIN (EUROFUNG)"/>
    <property type="match status" value="1"/>
</dbReference>
<reference evidence="9 10" key="1">
    <citation type="submission" date="2017-12" db="EMBL/GenBank/DDBJ databases">
        <title>Comparative genomics of Botrytis spp.</title>
        <authorList>
            <person name="Valero-Jimenez C.A."/>
            <person name="Tapia P."/>
            <person name="Veloso J."/>
            <person name="Silva-Moreno E."/>
            <person name="Staats M."/>
            <person name="Valdes J.H."/>
            <person name="Van Kan J.A.L."/>
        </authorList>
    </citation>
    <scope>NUCLEOTIDE SEQUENCE [LARGE SCALE GENOMIC DNA]</scope>
    <source>
        <strain evidence="9 10">MUCL435</strain>
    </source>
</reference>